<organism evidence="1 2">
    <name type="scientific">Funneliformis caledonium</name>
    <dbReference type="NCBI Taxonomy" id="1117310"/>
    <lineage>
        <taxon>Eukaryota</taxon>
        <taxon>Fungi</taxon>
        <taxon>Fungi incertae sedis</taxon>
        <taxon>Mucoromycota</taxon>
        <taxon>Glomeromycotina</taxon>
        <taxon>Glomeromycetes</taxon>
        <taxon>Glomerales</taxon>
        <taxon>Glomeraceae</taxon>
        <taxon>Funneliformis</taxon>
    </lineage>
</organism>
<accession>A0A9N9IRI4</accession>
<keyword evidence="2" id="KW-1185">Reference proteome</keyword>
<dbReference type="Proteomes" id="UP000789570">
    <property type="component" value="Unassembled WGS sequence"/>
</dbReference>
<dbReference type="OrthoDB" id="2389908at2759"/>
<feature type="non-terminal residue" evidence="1">
    <location>
        <position position="1"/>
    </location>
</feature>
<evidence type="ECO:0000313" key="2">
    <source>
        <dbReference type="Proteomes" id="UP000789570"/>
    </source>
</evidence>
<dbReference type="EMBL" id="CAJVPQ010016977">
    <property type="protein sequence ID" value="CAG8747161.1"/>
    <property type="molecule type" value="Genomic_DNA"/>
</dbReference>
<sequence>EEALLEPLILSQNEPTNEEMKKMLNNLSDEWNLSSIFNIKGKKE</sequence>
<evidence type="ECO:0000313" key="1">
    <source>
        <dbReference type="EMBL" id="CAG8747161.1"/>
    </source>
</evidence>
<protein>
    <submittedName>
        <fullName evidence="1">8578_t:CDS:1</fullName>
    </submittedName>
</protein>
<dbReference type="AlphaFoldDB" id="A0A9N9IRI4"/>
<gene>
    <name evidence="1" type="ORF">FCALED_LOCUS16043</name>
</gene>
<proteinExistence type="predicted"/>
<reference evidence="1" key="1">
    <citation type="submission" date="2021-06" db="EMBL/GenBank/DDBJ databases">
        <authorList>
            <person name="Kallberg Y."/>
            <person name="Tangrot J."/>
            <person name="Rosling A."/>
        </authorList>
    </citation>
    <scope>NUCLEOTIDE SEQUENCE</scope>
    <source>
        <strain evidence="1">UK204</strain>
    </source>
</reference>
<name>A0A9N9IRI4_9GLOM</name>
<comment type="caution">
    <text evidence="1">The sequence shown here is derived from an EMBL/GenBank/DDBJ whole genome shotgun (WGS) entry which is preliminary data.</text>
</comment>